<evidence type="ECO:0000256" key="1">
    <source>
        <dbReference type="SAM" id="MobiDB-lite"/>
    </source>
</evidence>
<reference evidence="2 3" key="1">
    <citation type="journal article" date="2019" name="Microbiol. Resour. Announc.">
        <title>Complete Genome Sequence of Halomonas sulfidaeris Strain Esulfide1 Isolated from a Metal Sulfide Rock at a Depth of 2,200 Meters, Obtained Using Nanopore Sequencing.</title>
        <authorList>
            <person name="Saito M."/>
            <person name="Nishigata A."/>
            <person name="Galipon J."/>
            <person name="Arakawa K."/>
        </authorList>
    </citation>
    <scope>NUCLEOTIDE SEQUENCE [LARGE SCALE GENOMIC DNA]</scope>
    <source>
        <strain evidence="2 3">ATCC BAA-803</strain>
    </source>
</reference>
<sequence length="68" mass="7144">METPTTGSTEADSEENEPKTLLSEAKTEPAATDQVSDSQPPVSDSESVTPEAIEPPAGNIVDPAARYR</sequence>
<feature type="compositionally biased region" description="Polar residues" evidence="1">
    <location>
        <begin position="1"/>
        <end position="10"/>
    </location>
</feature>
<organism evidence="2 3">
    <name type="scientific">Vreelandella sulfidaeris</name>
    <dbReference type="NCBI Taxonomy" id="115553"/>
    <lineage>
        <taxon>Bacteria</taxon>
        <taxon>Pseudomonadati</taxon>
        <taxon>Pseudomonadota</taxon>
        <taxon>Gammaproteobacteria</taxon>
        <taxon>Oceanospirillales</taxon>
        <taxon>Halomonadaceae</taxon>
        <taxon>Vreelandella</taxon>
    </lineage>
</organism>
<feature type="region of interest" description="Disordered" evidence="1">
    <location>
        <begin position="1"/>
        <end position="68"/>
    </location>
</feature>
<gene>
    <name evidence="2" type="ORF">HSBAA_25170</name>
</gene>
<accession>A0A455U9I5</accession>
<evidence type="ECO:0000313" key="2">
    <source>
        <dbReference type="EMBL" id="BBI61211.1"/>
    </source>
</evidence>
<proteinExistence type="predicted"/>
<protein>
    <submittedName>
        <fullName evidence="2">Uncharacterized protein</fullName>
    </submittedName>
</protein>
<dbReference type="AlphaFoldDB" id="A0A455U9I5"/>
<dbReference type="Proteomes" id="UP000320231">
    <property type="component" value="Chromosome"/>
</dbReference>
<dbReference type="EMBL" id="AP019514">
    <property type="protein sequence ID" value="BBI61211.1"/>
    <property type="molecule type" value="Genomic_DNA"/>
</dbReference>
<dbReference type="KEGG" id="hsr:HSBAA_25170"/>
<name>A0A455U9I5_9GAMM</name>
<evidence type="ECO:0000313" key="3">
    <source>
        <dbReference type="Proteomes" id="UP000320231"/>
    </source>
</evidence>
<feature type="compositionally biased region" description="Polar residues" evidence="1">
    <location>
        <begin position="33"/>
        <end position="48"/>
    </location>
</feature>